<name>A0AB74BTP2_ASPFL</name>
<comment type="subcellular location">
    <subcellularLocation>
        <location evidence="1">Membrane</location>
        <topology evidence="1">Multi-pass membrane protein</topology>
    </subcellularLocation>
</comment>
<gene>
    <name evidence="7" type="ORF">CA14_011506</name>
</gene>
<dbReference type="PANTHER" id="PTHR23502:SF50">
    <property type="entry name" value="TRANSPORTER, PUTATIVE (AFU_ORTHOLOGUE AFUA_5G00430)-RELATED"/>
    <property type="match status" value="1"/>
</dbReference>
<sequence length="565" mass="62855">MILPQEQFFLSKARRPFLLRRDTSDIHVDDGGNETHGQRRIVLSPLPSSDPNEPLNWSTARKACNFTLVLAVTCLIFTALSIQQIFWQLMVVDLNVTYAQLNNAMSVNFVGLAMGCVFFIPFAKKFGRRPVYLISTALMLVTSFWAAEIKTLAELYITNLLQGLAGATNEAIVQITVSLPVTSTQERWAYNSYYQIADLFFVHHRGGMNALYMTMMMIGSFLTPMAAGAQATRQGWRWSYRTMGIFNAVIFVLFIVFYEESKYTPTIEGVTPTTRPTDGAQQIPADESGNKSLAKAATRAEEHSISGPPLDHIIPMKTWAQRLSLVTYTQEPIWPYFYRPIEILCTFPAVLCCGLQYACGVIWLTILSSVIALVFPLPPYEFTPEQIGYMSVGPFIGNLIGSFYGGFLGDWSIKYFSGRNSGYYEPEMRLYILHLPAVALCGGLIMFGVTIDRGMHWILPSIAGALFGFGLGSISDACLTLVIDSYMEITGDAFTGVAFLRNAFSIGIPFAISPWMEHSGLTKMFVTCGFISLGVTLTLLGMVMYGKRIRRATAKRYHQMASKSG</sequence>
<keyword evidence="3 6" id="KW-1133">Transmembrane helix</keyword>
<feature type="transmembrane region" description="Helical" evidence="6">
    <location>
        <begin position="210"/>
        <end position="228"/>
    </location>
</feature>
<feature type="compositionally biased region" description="Polar residues" evidence="5">
    <location>
        <begin position="271"/>
        <end position="280"/>
    </location>
</feature>
<feature type="transmembrane region" description="Helical" evidence="6">
    <location>
        <begin position="66"/>
        <end position="86"/>
    </location>
</feature>
<keyword evidence="2 6" id="KW-0812">Transmembrane</keyword>
<accession>A0AB74BTP2</accession>
<evidence type="ECO:0000256" key="4">
    <source>
        <dbReference type="ARBA" id="ARBA00023136"/>
    </source>
</evidence>
<dbReference type="GO" id="GO:0022857">
    <property type="term" value="F:transmembrane transporter activity"/>
    <property type="evidence" value="ECO:0007669"/>
    <property type="project" value="InterPro"/>
</dbReference>
<evidence type="ECO:0000313" key="8">
    <source>
        <dbReference type="Proteomes" id="UP000275480"/>
    </source>
</evidence>
<dbReference type="Gene3D" id="1.20.1250.20">
    <property type="entry name" value="MFS general substrate transporter like domains"/>
    <property type="match status" value="1"/>
</dbReference>
<evidence type="ECO:0000256" key="2">
    <source>
        <dbReference type="ARBA" id="ARBA00022692"/>
    </source>
</evidence>
<feature type="transmembrane region" description="Helical" evidence="6">
    <location>
        <begin position="430"/>
        <end position="451"/>
    </location>
</feature>
<keyword evidence="4 6" id="KW-0472">Membrane</keyword>
<evidence type="ECO:0000256" key="6">
    <source>
        <dbReference type="SAM" id="Phobius"/>
    </source>
</evidence>
<evidence type="ECO:0000256" key="1">
    <source>
        <dbReference type="ARBA" id="ARBA00004141"/>
    </source>
</evidence>
<dbReference type="GO" id="GO:0005886">
    <property type="term" value="C:plasma membrane"/>
    <property type="evidence" value="ECO:0007669"/>
    <property type="project" value="TreeGrafter"/>
</dbReference>
<comment type="caution">
    <text evidence="7">The sequence shown here is derived from an EMBL/GenBank/DDBJ whole genome shotgun (WGS) entry which is preliminary data.</text>
</comment>
<feature type="transmembrane region" description="Helical" evidence="6">
    <location>
        <begin position="494"/>
        <end position="512"/>
    </location>
</feature>
<feature type="transmembrane region" description="Helical" evidence="6">
    <location>
        <begin position="106"/>
        <end position="123"/>
    </location>
</feature>
<reference evidence="7 8" key="1">
    <citation type="submission" date="2018-07" db="EMBL/GenBank/DDBJ databases">
        <title>Identification of spontaneous genetic mutation associated with occurrence of a yellow conidial color mutant of Aspergillus flavus.</title>
        <authorList>
            <person name="Chang P.-K."/>
            <person name="Mack B.M."/>
            <person name="Scharfenstein L."/>
            <person name="Gilbert M.K."/>
        </authorList>
    </citation>
    <scope>NUCLEOTIDE SEQUENCE [LARGE SCALE GENOMIC DNA]</scope>
    <source>
        <strain evidence="7 8">CA14</strain>
    </source>
</reference>
<feature type="transmembrane region" description="Helical" evidence="6">
    <location>
        <begin position="240"/>
        <end position="258"/>
    </location>
</feature>
<dbReference type="SUPFAM" id="SSF103473">
    <property type="entry name" value="MFS general substrate transporter"/>
    <property type="match status" value="1"/>
</dbReference>
<dbReference type="PANTHER" id="PTHR23502">
    <property type="entry name" value="MAJOR FACILITATOR SUPERFAMILY"/>
    <property type="match status" value="1"/>
</dbReference>
<organism evidence="7 8">
    <name type="scientific">Aspergillus flavus</name>
    <dbReference type="NCBI Taxonomy" id="5059"/>
    <lineage>
        <taxon>Eukaryota</taxon>
        <taxon>Fungi</taxon>
        <taxon>Dikarya</taxon>
        <taxon>Ascomycota</taxon>
        <taxon>Pezizomycotina</taxon>
        <taxon>Eurotiomycetes</taxon>
        <taxon>Eurotiomycetidae</taxon>
        <taxon>Eurotiales</taxon>
        <taxon>Aspergillaceae</taxon>
        <taxon>Aspergillus</taxon>
        <taxon>Aspergillus subgen. Circumdati</taxon>
    </lineage>
</organism>
<dbReference type="InterPro" id="IPR011701">
    <property type="entry name" value="MFS"/>
</dbReference>
<proteinExistence type="predicted"/>
<feature type="region of interest" description="Disordered" evidence="5">
    <location>
        <begin position="268"/>
        <end position="291"/>
    </location>
</feature>
<protein>
    <submittedName>
        <fullName evidence="7">MFS transporter</fullName>
    </submittedName>
</protein>
<dbReference type="Pfam" id="PF07690">
    <property type="entry name" value="MFS_1"/>
    <property type="match status" value="1"/>
</dbReference>
<dbReference type="Proteomes" id="UP000275480">
    <property type="component" value="Unassembled WGS sequence"/>
</dbReference>
<dbReference type="AlphaFoldDB" id="A0AB74BTP2"/>
<evidence type="ECO:0000313" key="7">
    <source>
        <dbReference type="EMBL" id="RMZ37429.1"/>
    </source>
</evidence>
<feature type="transmembrane region" description="Helical" evidence="6">
    <location>
        <begin position="130"/>
        <end position="147"/>
    </location>
</feature>
<evidence type="ECO:0000256" key="5">
    <source>
        <dbReference type="SAM" id="MobiDB-lite"/>
    </source>
</evidence>
<feature type="transmembrane region" description="Helical" evidence="6">
    <location>
        <begin position="524"/>
        <end position="546"/>
    </location>
</feature>
<feature type="transmembrane region" description="Helical" evidence="6">
    <location>
        <begin position="357"/>
        <end position="375"/>
    </location>
</feature>
<dbReference type="EMBL" id="QQZZ01000177">
    <property type="protein sequence ID" value="RMZ37429.1"/>
    <property type="molecule type" value="Genomic_DNA"/>
</dbReference>
<evidence type="ECO:0000256" key="3">
    <source>
        <dbReference type="ARBA" id="ARBA00022989"/>
    </source>
</evidence>
<feature type="transmembrane region" description="Helical" evidence="6">
    <location>
        <begin position="457"/>
        <end position="482"/>
    </location>
</feature>
<dbReference type="InterPro" id="IPR036259">
    <property type="entry name" value="MFS_trans_sf"/>
</dbReference>
<feature type="transmembrane region" description="Helical" evidence="6">
    <location>
        <begin position="387"/>
        <end position="409"/>
    </location>
</feature>